<dbReference type="AlphaFoldDB" id="A0A967KG78"/>
<evidence type="ECO:0000313" key="3">
    <source>
        <dbReference type="Proteomes" id="UP000761264"/>
    </source>
</evidence>
<gene>
    <name evidence="2" type="ORF">HBA54_25175</name>
</gene>
<evidence type="ECO:0000313" key="2">
    <source>
        <dbReference type="EMBL" id="NIA71895.1"/>
    </source>
</evidence>
<organism evidence="2 3">
    <name type="scientific">Pelagibius litoralis</name>
    <dbReference type="NCBI Taxonomy" id="374515"/>
    <lineage>
        <taxon>Bacteria</taxon>
        <taxon>Pseudomonadati</taxon>
        <taxon>Pseudomonadota</taxon>
        <taxon>Alphaproteobacteria</taxon>
        <taxon>Rhodospirillales</taxon>
        <taxon>Rhodovibrionaceae</taxon>
        <taxon>Pelagibius</taxon>
    </lineage>
</organism>
<keyword evidence="1" id="KW-0472">Membrane</keyword>
<name>A0A967KG78_9PROT</name>
<keyword evidence="1" id="KW-1133">Transmembrane helix</keyword>
<proteinExistence type="predicted"/>
<dbReference type="EMBL" id="JAAQPH010000028">
    <property type="protein sequence ID" value="NIA71895.1"/>
    <property type="molecule type" value="Genomic_DNA"/>
</dbReference>
<sequence length="50" mass="5475">MLFDPTLLTQHKPGPLDRGSRLRRWLARLLVLALLAVGVGAALLLFAPLL</sequence>
<protein>
    <submittedName>
        <fullName evidence="2">Uncharacterized protein</fullName>
    </submittedName>
</protein>
<evidence type="ECO:0000256" key="1">
    <source>
        <dbReference type="SAM" id="Phobius"/>
    </source>
</evidence>
<accession>A0A967KG78</accession>
<reference evidence="2" key="1">
    <citation type="submission" date="2020-03" db="EMBL/GenBank/DDBJ databases">
        <title>Genome of Pelagibius litoralis DSM 21314T.</title>
        <authorList>
            <person name="Wang G."/>
        </authorList>
    </citation>
    <scope>NUCLEOTIDE SEQUENCE</scope>
    <source>
        <strain evidence="2">DSM 21314</strain>
    </source>
</reference>
<dbReference type="RefSeq" id="WP_167230264.1">
    <property type="nucleotide sequence ID" value="NZ_JAAQPH010000028.1"/>
</dbReference>
<keyword evidence="3" id="KW-1185">Reference proteome</keyword>
<feature type="transmembrane region" description="Helical" evidence="1">
    <location>
        <begin position="25"/>
        <end position="47"/>
    </location>
</feature>
<dbReference type="Proteomes" id="UP000761264">
    <property type="component" value="Unassembled WGS sequence"/>
</dbReference>
<comment type="caution">
    <text evidence="2">The sequence shown here is derived from an EMBL/GenBank/DDBJ whole genome shotgun (WGS) entry which is preliminary data.</text>
</comment>
<keyword evidence="1" id="KW-0812">Transmembrane</keyword>